<protein>
    <submittedName>
        <fullName evidence="3">Uncharacterized protein</fullName>
    </submittedName>
</protein>
<sequence>MITAGQVYASRLLPTVSSWTFYTNAVLFSAVVTSIFILLLAVHHLRRHCKSPAVATEQTDQWSQLSNMEKSKSADNSTSPPATSACDVLKPLSQNGNFPSSGAVAARAREQMQNGGKSSPSGSPAAATQPRSETAGDSTGPVQKRSESVQQMREVDVNGVRTWRRLVVEYS</sequence>
<feature type="region of interest" description="Disordered" evidence="1">
    <location>
        <begin position="52"/>
        <end position="160"/>
    </location>
</feature>
<dbReference type="AlphaFoldDB" id="A0A9W9EIN0"/>
<dbReference type="OrthoDB" id="4362480at2759"/>
<evidence type="ECO:0000313" key="4">
    <source>
        <dbReference type="Proteomes" id="UP001149074"/>
    </source>
</evidence>
<gene>
    <name evidence="3" type="ORF">N7532_011502</name>
</gene>
<keyword evidence="2" id="KW-0812">Transmembrane</keyword>
<evidence type="ECO:0000313" key="3">
    <source>
        <dbReference type="EMBL" id="KAJ5082459.1"/>
    </source>
</evidence>
<keyword evidence="2" id="KW-1133">Transmembrane helix</keyword>
<feature type="transmembrane region" description="Helical" evidence="2">
    <location>
        <begin position="21"/>
        <end position="42"/>
    </location>
</feature>
<accession>A0A9W9EIN0</accession>
<dbReference type="Proteomes" id="UP001149074">
    <property type="component" value="Unassembled WGS sequence"/>
</dbReference>
<organism evidence="3 4">
    <name type="scientific">Penicillium argentinense</name>
    <dbReference type="NCBI Taxonomy" id="1131581"/>
    <lineage>
        <taxon>Eukaryota</taxon>
        <taxon>Fungi</taxon>
        <taxon>Dikarya</taxon>
        <taxon>Ascomycota</taxon>
        <taxon>Pezizomycotina</taxon>
        <taxon>Eurotiomycetes</taxon>
        <taxon>Eurotiomycetidae</taxon>
        <taxon>Eurotiales</taxon>
        <taxon>Aspergillaceae</taxon>
        <taxon>Penicillium</taxon>
    </lineage>
</organism>
<dbReference type="RefSeq" id="XP_056468981.1">
    <property type="nucleotide sequence ID" value="XM_056623993.1"/>
</dbReference>
<feature type="compositionally biased region" description="Low complexity" evidence="1">
    <location>
        <begin position="115"/>
        <end position="127"/>
    </location>
</feature>
<reference evidence="3" key="1">
    <citation type="submission" date="2022-11" db="EMBL/GenBank/DDBJ databases">
        <authorList>
            <person name="Petersen C."/>
        </authorList>
    </citation>
    <scope>NUCLEOTIDE SEQUENCE</scope>
    <source>
        <strain evidence="3">IBT 30761</strain>
    </source>
</reference>
<proteinExistence type="predicted"/>
<evidence type="ECO:0000256" key="2">
    <source>
        <dbReference type="SAM" id="Phobius"/>
    </source>
</evidence>
<comment type="caution">
    <text evidence="3">The sequence shown here is derived from an EMBL/GenBank/DDBJ whole genome shotgun (WGS) entry which is preliminary data.</text>
</comment>
<name>A0A9W9EIN0_9EURO</name>
<dbReference type="EMBL" id="JAPQKI010000011">
    <property type="protein sequence ID" value="KAJ5082459.1"/>
    <property type="molecule type" value="Genomic_DNA"/>
</dbReference>
<feature type="compositionally biased region" description="Polar residues" evidence="1">
    <location>
        <begin position="56"/>
        <end position="82"/>
    </location>
</feature>
<dbReference type="GeneID" id="81362972"/>
<reference evidence="3" key="2">
    <citation type="journal article" date="2023" name="IMA Fungus">
        <title>Comparative genomic study of the Penicillium genus elucidates a diverse pangenome and 15 lateral gene transfer events.</title>
        <authorList>
            <person name="Petersen C."/>
            <person name="Sorensen T."/>
            <person name="Nielsen M.R."/>
            <person name="Sondergaard T.E."/>
            <person name="Sorensen J.L."/>
            <person name="Fitzpatrick D.A."/>
            <person name="Frisvad J.C."/>
            <person name="Nielsen K.L."/>
        </authorList>
    </citation>
    <scope>NUCLEOTIDE SEQUENCE</scope>
    <source>
        <strain evidence="3">IBT 30761</strain>
    </source>
</reference>
<keyword evidence="2" id="KW-0472">Membrane</keyword>
<keyword evidence="4" id="KW-1185">Reference proteome</keyword>
<evidence type="ECO:0000256" key="1">
    <source>
        <dbReference type="SAM" id="MobiDB-lite"/>
    </source>
</evidence>
<feature type="compositionally biased region" description="Polar residues" evidence="1">
    <location>
        <begin position="129"/>
        <end position="141"/>
    </location>
</feature>